<name>A0A7J7N5M6_9MAGN</name>
<organism evidence="1 2">
    <name type="scientific">Kingdonia uniflora</name>
    <dbReference type="NCBI Taxonomy" id="39325"/>
    <lineage>
        <taxon>Eukaryota</taxon>
        <taxon>Viridiplantae</taxon>
        <taxon>Streptophyta</taxon>
        <taxon>Embryophyta</taxon>
        <taxon>Tracheophyta</taxon>
        <taxon>Spermatophyta</taxon>
        <taxon>Magnoliopsida</taxon>
        <taxon>Ranunculales</taxon>
        <taxon>Circaeasteraceae</taxon>
        <taxon>Kingdonia</taxon>
    </lineage>
</organism>
<proteinExistence type="predicted"/>
<dbReference type="AlphaFoldDB" id="A0A7J7N5M6"/>
<dbReference type="EMBL" id="JACGCM010001036">
    <property type="protein sequence ID" value="KAF6162403.1"/>
    <property type="molecule type" value="Genomic_DNA"/>
</dbReference>
<accession>A0A7J7N5M6</accession>
<evidence type="ECO:0000313" key="1">
    <source>
        <dbReference type="EMBL" id="KAF6162403.1"/>
    </source>
</evidence>
<sequence>MKKCSVHSDGGDCLNKCFINSTILKEHDSYLINCPSELGKETNGEALKEPKLNDQCNAKEQTTTSKTQKGSWNSLFGTNIKKRLSSLLYHKPSNVEGKMLWKPKGHVEVSTDVFYFKFGVEADKQSYGVRIMAYARLRGNLKTDYFELNLLPIWVKIFDLPKEYWTSDALGDIASGVD</sequence>
<dbReference type="Proteomes" id="UP000541444">
    <property type="component" value="Unassembled WGS sequence"/>
</dbReference>
<protein>
    <recommendedName>
        <fullName evidence="3">DUF4283 domain-containing protein</fullName>
    </recommendedName>
</protein>
<reference evidence="1 2" key="1">
    <citation type="journal article" date="2020" name="IScience">
        <title>Genome Sequencing of the Endangered Kingdonia uniflora (Circaeasteraceae, Ranunculales) Reveals Potential Mechanisms of Evolutionary Specialization.</title>
        <authorList>
            <person name="Sun Y."/>
            <person name="Deng T."/>
            <person name="Zhang A."/>
            <person name="Moore M.J."/>
            <person name="Landis J.B."/>
            <person name="Lin N."/>
            <person name="Zhang H."/>
            <person name="Zhang X."/>
            <person name="Huang J."/>
            <person name="Zhang X."/>
            <person name="Sun H."/>
            <person name="Wang H."/>
        </authorList>
    </citation>
    <scope>NUCLEOTIDE SEQUENCE [LARGE SCALE GENOMIC DNA]</scope>
    <source>
        <strain evidence="1">TB1705</strain>
        <tissue evidence="1">Leaf</tissue>
    </source>
</reference>
<keyword evidence="2" id="KW-1185">Reference proteome</keyword>
<gene>
    <name evidence="1" type="ORF">GIB67_024030</name>
</gene>
<comment type="caution">
    <text evidence="1">The sequence shown here is derived from an EMBL/GenBank/DDBJ whole genome shotgun (WGS) entry which is preliminary data.</text>
</comment>
<evidence type="ECO:0000313" key="2">
    <source>
        <dbReference type="Proteomes" id="UP000541444"/>
    </source>
</evidence>
<evidence type="ECO:0008006" key="3">
    <source>
        <dbReference type="Google" id="ProtNLM"/>
    </source>
</evidence>